<keyword evidence="1" id="KW-0472">Membrane</keyword>
<dbReference type="GO" id="GO:0016787">
    <property type="term" value="F:hydrolase activity"/>
    <property type="evidence" value="ECO:0007669"/>
    <property type="project" value="UniProtKB-KW"/>
</dbReference>
<dbReference type="RefSeq" id="WP_073343771.1">
    <property type="nucleotide sequence ID" value="NZ_JAMCAG010000002.1"/>
</dbReference>
<dbReference type="EMBL" id="BKAW01000006">
    <property type="protein sequence ID" value="GEQ02901.1"/>
    <property type="molecule type" value="Genomic_DNA"/>
</dbReference>
<organism evidence="2 3">
    <name type="scientific">Staphylococcus ureilyticus</name>
    <name type="common">Staphylococcus cohnii subsp. urealyticus</name>
    <dbReference type="NCBI Taxonomy" id="94138"/>
    <lineage>
        <taxon>Bacteria</taxon>
        <taxon>Bacillati</taxon>
        <taxon>Bacillota</taxon>
        <taxon>Bacilli</taxon>
        <taxon>Bacillales</taxon>
        <taxon>Staphylococcaceae</taxon>
        <taxon>Staphylococcus</taxon>
        <taxon>Staphylococcus cohnii species complex</taxon>
    </lineage>
</organism>
<dbReference type="Pfam" id="PF06028">
    <property type="entry name" value="DUF915"/>
    <property type="match status" value="1"/>
</dbReference>
<dbReference type="InterPro" id="IPR010315">
    <property type="entry name" value="DUF915_hydro-like"/>
</dbReference>
<keyword evidence="1" id="KW-1133">Transmembrane helix</keyword>
<dbReference type="InterPro" id="IPR029058">
    <property type="entry name" value="AB_hydrolase_fold"/>
</dbReference>
<proteinExistence type="predicted"/>
<keyword evidence="2" id="KW-0378">Hydrolase</keyword>
<keyword evidence="3" id="KW-1185">Reference proteome</keyword>
<gene>
    <name evidence="2" type="ORF">SCO02_13420</name>
</gene>
<dbReference type="SUPFAM" id="SSF53474">
    <property type="entry name" value="alpha/beta-Hydrolases"/>
    <property type="match status" value="1"/>
</dbReference>
<dbReference type="Gene3D" id="3.40.50.1820">
    <property type="entry name" value="alpha/beta hydrolase"/>
    <property type="match status" value="1"/>
</dbReference>
<reference evidence="2 3" key="1">
    <citation type="submission" date="2019-07" db="EMBL/GenBank/DDBJ databases">
        <title>Whole genome shotgun sequence of Staphylococcus cohnii subsp. urealyticus NBRC 109766.</title>
        <authorList>
            <person name="Hosoyama A."/>
            <person name="Uohara A."/>
            <person name="Ohji S."/>
            <person name="Ichikawa N."/>
        </authorList>
    </citation>
    <scope>NUCLEOTIDE SEQUENCE [LARGE SCALE GENOMIC DNA]</scope>
    <source>
        <strain evidence="2 3">NBRC 109766</strain>
    </source>
</reference>
<sequence length="290" mass="33262">MAFNKLKHLLKQLVFVLIFIFLASIIVLTLNQLFNKTHIKNMSNETSIPTFFLHGFAGTANSEKYMVNSAIQNNITNDVVEAKVSSNGKVTFNKNIVNNMKRPIIKIIFEDNEEKDLEKDAQWIKNVMIAFNAKYHFKKFNFVAHSMGNQSFSYYMLKYGDDSALPKLNKQVSLAGNFNGEVDINGLDLNIYLDKNGKPNRMLKEYRNLLSMQAHYPRNAEVLNIYGDLKDGTHSDGRVTNVSSESLRYLLSNHVKTYKTYKVYGPKAEHSELHDNKKVTDQMNAFLWGL</sequence>
<evidence type="ECO:0000313" key="3">
    <source>
        <dbReference type="Proteomes" id="UP000321839"/>
    </source>
</evidence>
<protein>
    <submittedName>
        <fullName evidence="2">Alpha/beta hydrolase</fullName>
    </submittedName>
</protein>
<evidence type="ECO:0000313" key="2">
    <source>
        <dbReference type="EMBL" id="GEQ02901.1"/>
    </source>
</evidence>
<comment type="caution">
    <text evidence="2">The sequence shown here is derived from an EMBL/GenBank/DDBJ whole genome shotgun (WGS) entry which is preliminary data.</text>
</comment>
<feature type="transmembrane region" description="Helical" evidence="1">
    <location>
        <begin position="12"/>
        <end position="34"/>
    </location>
</feature>
<accession>A0AB34AHY2</accession>
<dbReference type="AlphaFoldDB" id="A0AB34AHY2"/>
<evidence type="ECO:0000256" key="1">
    <source>
        <dbReference type="SAM" id="Phobius"/>
    </source>
</evidence>
<dbReference type="Proteomes" id="UP000321839">
    <property type="component" value="Unassembled WGS sequence"/>
</dbReference>
<name>A0AB34AHY2_STAUR</name>
<keyword evidence="1" id="KW-0812">Transmembrane</keyword>